<dbReference type="GO" id="GO:0005634">
    <property type="term" value="C:nucleus"/>
    <property type="evidence" value="ECO:0007669"/>
    <property type="project" value="UniProtKB-SubCell"/>
</dbReference>
<dbReference type="OrthoDB" id="1927209at2759"/>
<evidence type="ECO:0000313" key="9">
    <source>
        <dbReference type="EMBL" id="KAF3447472.1"/>
    </source>
</evidence>
<dbReference type="PANTHER" id="PTHR31602:SF51">
    <property type="entry name" value="GROWTH-REGULATING FACTOR"/>
    <property type="match status" value="1"/>
</dbReference>
<dbReference type="GO" id="GO:0006351">
    <property type="term" value="P:DNA-templated transcription"/>
    <property type="evidence" value="ECO:0007669"/>
    <property type="project" value="UniProtKB-UniRule"/>
</dbReference>
<evidence type="ECO:0000256" key="1">
    <source>
        <dbReference type="ARBA" id="ARBA00004123"/>
    </source>
</evidence>
<dbReference type="InterPro" id="IPR014978">
    <property type="entry name" value="Gln-Leu-Gln_QLQ"/>
</dbReference>
<dbReference type="Pfam" id="PF08880">
    <property type="entry name" value="QLQ"/>
    <property type="match status" value="1"/>
</dbReference>
<keyword evidence="5" id="KW-0804">Transcription</keyword>
<feature type="short sequence motif" description="Bipartite nuclear localization signal" evidence="4">
    <location>
        <begin position="251"/>
        <end position="258"/>
    </location>
</feature>
<dbReference type="PROSITE" id="PS51667">
    <property type="entry name" value="WRC"/>
    <property type="match status" value="1"/>
</dbReference>
<evidence type="ECO:0000259" key="7">
    <source>
        <dbReference type="PROSITE" id="PS51666"/>
    </source>
</evidence>
<sequence>MDFGVVGFDGLGGSDTGFASLASDPETKQKWYGSGFHKQERSGASQNDWRSSKVAKTDDFSGSKAMLLQQKNTLLRSNCTLFSDGQQQQQMLSFSSPKSEALLVEKSSQNVTLPYFHNTPSSYNRNTGYSSGSLNGASLHGAITGARGLFTPSQWMELEHQALIYKYITANVPIPSNLLIPIRKALESAGFSSFSGGFLRPNNLGWGSFHLGFSNNADPEPGRCRRTDGKKWRCSRDAVADQKYCERHMNRGRHRSRKPVEGQTGHSVAGTTTSKLMPIVSSSSTSSVAVTGGGASNGLAIANQQQLQSLEPAGASNSSAATHINRMFVKENAGERLQSTPGLSLLSKENQYLTQKQQISYEDSSREFGLVTSDSFLHPSTKSSPLISCRSFDSSQNLTDRETESQHSLRQFINDWPKNLSDRPAVSWSDLDKQSDRTQLSISIPIASSDSPNNDKLVTLSPLRLSRGLEPVPMGLGVGNVLNEQNNNRQANWIPISWENSLGGPLGEALNHTNSNPTADCKNPSVLNLMTEGWDTSPSLGSSPTGVLQKTTFGCLSNSSAGSSPRAEINNSNNKKNHEGASLCNDLLGSTLVTTTSSLPAL</sequence>
<feature type="domain" description="WRC" evidence="8">
    <location>
        <begin position="218"/>
        <end position="262"/>
    </location>
</feature>
<protein>
    <recommendedName>
        <fullName evidence="5">Growth-regulating factor</fullName>
    </recommendedName>
</protein>
<evidence type="ECO:0000256" key="2">
    <source>
        <dbReference type="ARBA" id="ARBA00008122"/>
    </source>
</evidence>
<evidence type="ECO:0000259" key="8">
    <source>
        <dbReference type="PROSITE" id="PS51667"/>
    </source>
</evidence>
<proteinExistence type="inferred from homology"/>
<dbReference type="InterPro" id="IPR014977">
    <property type="entry name" value="WRC_dom"/>
</dbReference>
<keyword evidence="3 4" id="KW-0539">Nucleus</keyword>
<feature type="short sequence motif" description="Bipartite nuclear localization signal" evidence="4">
    <location>
        <begin position="223"/>
        <end position="233"/>
    </location>
</feature>
<keyword evidence="5" id="KW-0010">Activator</keyword>
<comment type="similarity">
    <text evidence="2 5">Belongs to the GRF family.</text>
</comment>
<comment type="subcellular location">
    <subcellularLocation>
        <location evidence="1 4 5">Nucleus</location>
    </subcellularLocation>
</comment>
<dbReference type="EMBL" id="VOIH02000005">
    <property type="protein sequence ID" value="KAF3447472.1"/>
    <property type="molecule type" value="Genomic_DNA"/>
</dbReference>
<dbReference type="Pfam" id="PF08879">
    <property type="entry name" value="WRC"/>
    <property type="match status" value="1"/>
</dbReference>
<evidence type="ECO:0000256" key="3">
    <source>
        <dbReference type="ARBA" id="ARBA00023242"/>
    </source>
</evidence>
<comment type="domain">
    <text evidence="5">The QLQ domain and WRC domain may be involved in protein-protein interaction and DNA-binding, respectively.</text>
</comment>
<keyword evidence="5" id="KW-0805">Transcription regulation</keyword>
<keyword evidence="10" id="KW-1185">Reference proteome</keyword>
<accession>A0A8K0MIU7</accession>
<feature type="domain" description="QLQ" evidence="7">
    <location>
        <begin position="149"/>
        <end position="184"/>
    </location>
</feature>
<name>A0A8K0MIU7_9ROSA</name>
<evidence type="ECO:0000256" key="4">
    <source>
        <dbReference type="PROSITE-ProRule" id="PRU01002"/>
    </source>
</evidence>
<organism evidence="9 10">
    <name type="scientific">Rhamnella rubrinervis</name>
    <dbReference type="NCBI Taxonomy" id="2594499"/>
    <lineage>
        <taxon>Eukaryota</taxon>
        <taxon>Viridiplantae</taxon>
        <taxon>Streptophyta</taxon>
        <taxon>Embryophyta</taxon>
        <taxon>Tracheophyta</taxon>
        <taxon>Spermatophyta</taxon>
        <taxon>Magnoliopsida</taxon>
        <taxon>eudicotyledons</taxon>
        <taxon>Gunneridae</taxon>
        <taxon>Pentapetalae</taxon>
        <taxon>rosids</taxon>
        <taxon>fabids</taxon>
        <taxon>Rosales</taxon>
        <taxon>Rhamnaceae</taxon>
        <taxon>rhamnoid group</taxon>
        <taxon>Rhamneae</taxon>
        <taxon>Rhamnella</taxon>
    </lineage>
</organism>
<dbReference type="AlphaFoldDB" id="A0A8K0MIU7"/>
<dbReference type="GO" id="GO:0099402">
    <property type="term" value="P:plant organ development"/>
    <property type="evidence" value="ECO:0007669"/>
    <property type="project" value="UniProtKB-ARBA"/>
</dbReference>
<feature type="region of interest" description="Disordered" evidence="6">
    <location>
        <begin position="251"/>
        <end position="271"/>
    </location>
</feature>
<dbReference type="SMART" id="SM00951">
    <property type="entry name" value="QLQ"/>
    <property type="match status" value="1"/>
</dbReference>
<dbReference type="PROSITE" id="PS51666">
    <property type="entry name" value="QLQ"/>
    <property type="match status" value="1"/>
</dbReference>
<evidence type="ECO:0000256" key="6">
    <source>
        <dbReference type="SAM" id="MobiDB-lite"/>
    </source>
</evidence>
<evidence type="ECO:0000256" key="5">
    <source>
        <dbReference type="RuleBase" id="RU367127"/>
    </source>
</evidence>
<dbReference type="GO" id="GO:0005524">
    <property type="term" value="F:ATP binding"/>
    <property type="evidence" value="ECO:0007669"/>
    <property type="project" value="UniProtKB-UniRule"/>
</dbReference>
<dbReference type="InterPro" id="IPR031137">
    <property type="entry name" value="GRF"/>
</dbReference>
<comment type="caution">
    <text evidence="9">The sequence shown here is derived from an EMBL/GenBank/DDBJ whole genome shotgun (WGS) entry which is preliminary data.</text>
</comment>
<gene>
    <name evidence="9" type="ORF">FNV43_RR12658</name>
</gene>
<evidence type="ECO:0000313" key="10">
    <source>
        <dbReference type="Proteomes" id="UP000796880"/>
    </source>
</evidence>
<reference evidence="9" key="1">
    <citation type="submission" date="2020-03" db="EMBL/GenBank/DDBJ databases">
        <title>A high-quality chromosome-level genome assembly of a woody plant with both climbing and erect habits, Rhamnella rubrinervis.</title>
        <authorList>
            <person name="Lu Z."/>
            <person name="Yang Y."/>
            <person name="Zhu X."/>
            <person name="Sun Y."/>
        </authorList>
    </citation>
    <scope>NUCLEOTIDE SEQUENCE</scope>
    <source>
        <strain evidence="9">BYM</strain>
        <tissue evidence="9">Leaf</tissue>
    </source>
</reference>
<dbReference type="GO" id="GO:0006355">
    <property type="term" value="P:regulation of DNA-templated transcription"/>
    <property type="evidence" value="ECO:0007669"/>
    <property type="project" value="InterPro"/>
</dbReference>
<dbReference type="PANTHER" id="PTHR31602">
    <property type="entry name" value="GROWTH-REGULATING FACTOR 5"/>
    <property type="match status" value="1"/>
</dbReference>
<comment type="function">
    <text evidence="5">Transcription activator.</text>
</comment>
<dbReference type="Proteomes" id="UP000796880">
    <property type="component" value="Unassembled WGS sequence"/>
</dbReference>